<dbReference type="SMART" id="SM00710">
    <property type="entry name" value="PbH1"/>
    <property type="match status" value="7"/>
</dbReference>
<keyword evidence="12" id="KW-1185">Reference proteome</keyword>
<dbReference type="PANTHER" id="PTHR11319">
    <property type="entry name" value="G PROTEIN-COUPLED RECEPTOR-RELATED"/>
    <property type="match status" value="1"/>
</dbReference>
<evidence type="ECO:0000256" key="2">
    <source>
        <dbReference type="ARBA" id="ARBA00004442"/>
    </source>
</evidence>
<feature type="chain" id="PRO_5047130012" description="Right handed beta helix domain-containing protein" evidence="10">
    <location>
        <begin position="17"/>
        <end position="903"/>
    </location>
</feature>
<name>A0ABR2HB38_9EUKA</name>
<keyword evidence="6 9" id="KW-0472">Membrane</keyword>
<keyword evidence="4" id="KW-0964">Secreted</keyword>
<comment type="caution">
    <text evidence="11">The sequence shown here is derived from an EMBL/GenBank/DDBJ whole genome shotgun (WGS) entry which is preliminary data.</text>
</comment>
<dbReference type="InterPro" id="IPR003368">
    <property type="entry name" value="POMP_repeat"/>
</dbReference>
<keyword evidence="9" id="KW-0812">Transmembrane</keyword>
<reference evidence="11 12" key="1">
    <citation type="submission" date="2024-04" db="EMBL/GenBank/DDBJ databases">
        <title>Tritrichomonas musculus Genome.</title>
        <authorList>
            <person name="Alves-Ferreira E."/>
            <person name="Grigg M."/>
            <person name="Lorenzi H."/>
            <person name="Galac M."/>
        </authorList>
    </citation>
    <scope>NUCLEOTIDE SEQUENCE [LARGE SCALE GENOMIC DNA]</scope>
    <source>
        <strain evidence="11 12">EAF2021</strain>
    </source>
</reference>
<accession>A0ABR2HB38</accession>
<dbReference type="EMBL" id="JAPFFF010000034">
    <property type="protein sequence ID" value="KAK8843665.1"/>
    <property type="molecule type" value="Genomic_DNA"/>
</dbReference>
<feature type="signal peptide" evidence="10">
    <location>
        <begin position="1"/>
        <end position="16"/>
    </location>
</feature>
<dbReference type="SUPFAM" id="SSF51126">
    <property type="entry name" value="Pectin lyase-like"/>
    <property type="match status" value="3"/>
</dbReference>
<dbReference type="Gene3D" id="2.160.20.10">
    <property type="entry name" value="Single-stranded right-handed beta-helix, Pectin lyase-like"/>
    <property type="match status" value="1"/>
</dbReference>
<feature type="transmembrane region" description="Helical" evidence="9">
    <location>
        <begin position="853"/>
        <end position="873"/>
    </location>
</feature>
<evidence type="ECO:0008006" key="13">
    <source>
        <dbReference type="Google" id="ProtNLM"/>
    </source>
</evidence>
<gene>
    <name evidence="11" type="ORF">M9Y10_024728</name>
</gene>
<protein>
    <recommendedName>
        <fullName evidence="13">Right handed beta helix domain-containing protein</fullName>
    </recommendedName>
</protein>
<dbReference type="PANTHER" id="PTHR11319:SF35">
    <property type="entry name" value="OUTER MEMBRANE PROTEIN PMPC-RELATED"/>
    <property type="match status" value="1"/>
</dbReference>
<feature type="region of interest" description="Disordered" evidence="8">
    <location>
        <begin position="286"/>
        <end position="306"/>
    </location>
</feature>
<keyword evidence="7" id="KW-0998">Cell outer membrane</keyword>
<proteinExistence type="predicted"/>
<dbReference type="InterPro" id="IPR006626">
    <property type="entry name" value="PbH1"/>
</dbReference>
<evidence type="ECO:0000313" key="11">
    <source>
        <dbReference type="EMBL" id="KAK8843665.1"/>
    </source>
</evidence>
<keyword evidence="9" id="KW-1133">Transmembrane helix</keyword>
<dbReference type="InterPro" id="IPR012334">
    <property type="entry name" value="Pectin_lyas_fold"/>
</dbReference>
<evidence type="ECO:0000256" key="9">
    <source>
        <dbReference type="SAM" id="Phobius"/>
    </source>
</evidence>
<evidence type="ECO:0000256" key="3">
    <source>
        <dbReference type="ARBA" id="ARBA00004613"/>
    </source>
</evidence>
<keyword evidence="5 10" id="KW-0732">Signal</keyword>
<evidence type="ECO:0000256" key="10">
    <source>
        <dbReference type="SAM" id="SignalP"/>
    </source>
</evidence>
<dbReference type="InterPro" id="IPR011050">
    <property type="entry name" value="Pectin_lyase_fold/virulence"/>
</dbReference>
<evidence type="ECO:0000256" key="7">
    <source>
        <dbReference type="ARBA" id="ARBA00023237"/>
    </source>
</evidence>
<comment type="subcellular location">
    <subcellularLocation>
        <location evidence="1">Cell envelope</location>
    </subcellularLocation>
    <subcellularLocation>
        <location evidence="2">Cell outer membrane</location>
    </subcellularLocation>
    <subcellularLocation>
        <location evidence="3">Secreted</location>
    </subcellularLocation>
</comment>
<evidence type="ECO:0000256" key="5">
    <source>
        <dbReference type="ARBA" id="ARBA00022729"/>
    </source>
</evidence>
<evidence type="ECO:0000256" key="1">
    <source>
        <dbReference type="ARBA" id="ARBA00004196"/>
    </source>
</evidence>
<dbReference type="Proteomes" id="UP001470230">
    <property type="component" value="Unassembled WGS sequence"/>
</dbReference>
<evidence type="ECO:0000313" key="12">
    <source>
        <dbReference type="Proteomes" id="UP001470230"/>
    </source>
</evidence>
<evidence type="ECO:0000256" key="8">
    <source>
        <dbReference type="SAM" id="MobiDB-lite"/>
    </source>
</evidence>
<dbReference type="Pfam" id="PF02415">
    <property type="entry name" value="Chlam_PMP"/>
    <property type="match status" value="2"/>
</dbReference>
<organism evidence="11 12">
    <name type="scientific">Tritrichomonas musculus</name>
    <dbReference type="NCBI Taxonomy" id="1915356"/>
    <lineage>
        <taxon>Eukaryota</taxon>
        <taxon>Metamonada</taxon>
        <taxon>Parabasalia</taxon>
        <taxon>Tritrichomonadida</taxon>
        <taxon>Tritrichomonadidae</taxon>
        <taxon>Tritrichomonas</taxon>
    </lineage>
</organism>
<evidence type="ECO:0000256" key="6">
    <source>
        <dbReference type="ARBA" id="ARBA00023136"/>
    </source>
</evidence>
<evidence type="ECO:0000256" key="4">
    <source>
        <dbReference type="ARBA" id="ARBA00022525"/>
    </source>
</evidence>
<sequence>MFLLLVLAIFLRQNNKFDRKIQNYDESDVSCEEKQDGAIDLPTTTNGESKKIFYGCNKELKEKVFSNNCLLYLYSCRFQSIVTTENKGGAIFIIIPMSGSISGSLLDINNCLFDSCESPTGGAIYCTINANPKIIKITNCKFQNNKAEAQGGGIYFFGFNGTIGNCTFINNIVKDNTGDDFYYNSKDKNGKKECPFIIEYCRFERSTETARPIIYLANQRGSDFCFYYNTILISADSKSFLFNPSPLDVSEFDMKSNLISDKQSICESSGAGFCSEIAAFFEKTDEKFGPDSGSSSCPPKPENSHDIKKDFSHPENTILYACDFESKFQVNAMFCLVRLYNCVFHSIGSERTDGGAISLLTNANQTPEGNCIIDNCTFDECIGLSGGAITISAQKSTRFIQISNCTFTNNHAKSDGGAVHFLATFATISNCTFLDNIADSRGCIIYFEVNEEFDTENPLIFEHCKFTQNKGNNEMIFFQWNDKSDFYFNYNEVKIDPNSKLVLFSSTGAVNTGNLSCQVNCLLPSNDFLCNKENKALYERIKIGFQNECPPRPDFIFDDTKCPIDKGCHNSNKEESYEHVVVTQTTFNKCVHEDNGGAIYLFNTGITFNDATISNCESKTAGGGGIYIYNDLDMYNHASLSKLKIDSCKAAFGAGLYMYIKSVSNIVSIKGCSFNDNTVYEQVSNSNVFFGGSGVYLTVAKGVMTECSFNNNHGPGGVIKITDNFDEKPKNNGNDLRILNTKQIKRSIQKSFTISGCKFIIEKSSHCSLFYVQGKESIKTEVKNCSFIGQLAKNSYHIDSQMARNDKSSLLIDNCMFSSNSKQAFNNKLIKADLSKQVFNYKNKESLLYSTKLWFAVASFGVVFCAVMTAFIVNKKNNEISDNEKTEETHEILTISLDNESKL</sequence>